<gene>
    <name evidence="2" type="ORF">FA13DRAFT_888607</name>
</gene>
<evidence type="ECO:0000256" key="1">
    <source>
        <dbReference type="SAM" id="MobiDB-lite"/>
    </source>
</evidence>
<proteinExistence type="predicted"/>
<protein>
    <submittedName>
        <fullName evidence="2">Uncharacterized protein</fullName>
    </submittedName>
</protein>
<dbReference type="AlphaFoldDB" id="A0A4Y7TSX9"/>
<sequence length="208" mass="22916">MSLSYPSRFVELQSATSHYDNKYPPDYEEATSTAALSDTSSIRPLNTGIPGSASTVPPGSAWPGSPSPFADPVVANHRLRCARFLRVMGRWSGTNQRVHCPRLDYTTPIYGPRHAPLPPHLTCIGRPRRDEPPAVLNTVTQTPTPANSPSADLSPPLARSPPKETAQHLQSPTITPLPNIHNHTAAQRRYLRYLCTIRGSPRRRDMGR</sequence>
<name>A0A4Y7TSX9_COPMI</name>
<dbReference type="EMBL" id="QPFP01000004">
    <property type="protein sequence ID" value="TEB37101.1"/>
    <property type="molecule type" value="Genomic_DNA"/>
</dbReference>
<comment type="caution">
    <text evidence="2">The sequence shown here is derived from an EMBL/GenBank/DDBJ whole genome shotgun (WGS) entry which is preliminary data.</text>
</comment>
<accession>A0A4Y7TSX9</accession>
<feature type="compositionally biased region" description="Polar residues" evidence="1">
    <location>
        <begin position="167"/>
        <end position="179"/>
    </location>
</feature>
<evidence type="ECO:0000313" key="2">
    <source>
        <dbReference type="EMBL" id="TEB37101.1"/>
    </source>
</evidence>
<feature type="region of interest" description="Disordered" evidence="1">
    <location>
        <begin position="35"/>
        <end position="61"/>
    </location>
</feature>
<dbReference type="Proteomes" id="UP000298030">
    <property type="component" value="Unassembled WGS sequence"/>
</dbReference>
<organism evidence="2 3">
    <name type="scientific">Coprinellus micaceus</name>
    <name type="common">Glistening ink-cap mushroom</name>
    <name type="synonym">Coprinus micaceus</name>
    <dbReference type="NCBI Taxonomy" id="71717"/>
    <lineage>
        <taxon>Eukaryota</taxon>
        <taxon>Fungi</taxon>
        <taxon>Dikarya</taxon>
        <taxon>Basidiomycota</taxon>
        <taxon>Agaricomycotina</taxon>
        <taxon>Agaricomycetes</taxon>
        <taxon>Agaricomycetidae</taxon>
        <taxon>Agaricales</taxon>
        <taxon>Agaricineae</taxon>
        <taxon>Psathyrellaceae</taxon>
        <taxon>Coprinellus</taxon>
    </lineage>
</organism>
<evidence type="ECO:0000313" key="3">
    <source>
        <dbReference type="Proteomes" id="UP000298030"/>
    </source>
</evidence>
<feature type="compositionally biased region" description="Polar residues" evidence="1">
    <location>
        <begin position="137"/>
        <end position="151"/>
    </location>
</feature>
<reference evidence="2 3" key="1">
    <citation type="journal article" date="2019" name="Nat. Ecol. Evol.">
        <title>Megaphylogeny resolves global patterns of mushroom evolution.</title>
        <authorList>
            <person name="Varga T."/>
            <person name="Krizsan K."/>
            <person name="Foldi C."/>
            <person name="Dima B."/>
            <person name="Sanchez-Garcia M."/>
            <person name="Sanchez-Ramirez S."/>
            <person name="Szollosi G.J."/>
            <person name="Szarkandi J.G."/>
            <person name="Papp V."/>
            <person name="Albert L."/>
            <person name="Andreopoulos W."/>
            <person name="Angelini C."/>
            <person name="Antonin V."/>
            <person name="Barry K.W."/>
            <person name="Bougher N.L."/>
            <person name="Buchanan P."/>
            <person name="Buyck B."/>
            <person name="Bense V."/>
            <person name="Catcheside P."/>
            <person name="Chovatia M."/>
            <person name="Cooper J."/>
            <person name="Damon W."/>
            <person name="Desjardin D."/>
            <person name="Finy P."/>
            <person name="Geml J."/>
            <person name="Haridas S."/>
            <person name="Hughes K."/>
            <person name="Justo A."/>
            <person name="Karasinski D."/>
            <person name="Kautmanova I."/>
            <person name="Kiss B."/>
            <person name="Kocsube S."/>
            <person name="Kotiranta H."/>
            <person name="LaButti K.M."/>
            <person name="Lechner B.E."/>
            <person name="Liimatainen K."/>
            <person name="Lipzen A."/>
            <person name="Lukacs Z."/>
            <person name="Mihaltcheva S."/>
            <person name="Morgado L.N."/>
            <person name="Niskanen T."/>
            <person name="Noordeloos M.E."/>
            <person name="Ohm R.A."/>
            <person name="Ortiz-Santana B."/>
            <person name="Ovrebo C."/>
            <person name="Racz N."/>
            <person name="Riley R."/>
            <person name="Savchenko A."/>
            <person name="Shiryaev A."/>
            <person name="Soop K."/>
            <person name="Spirin V."/>
            <person name="Szebenyi C."/>
            <person name="Tomsovsky M."/>
            <person name="Tulloss R.E."/>
            <person name="Uehling J."/>
            <person name="Grigoriev I.V."/>
            <person name="Vagvolgyi C."/>
            <person name="Papp T."/>
            <person name="Martin F.M."/>
            <person name="Miettinen O."/>
            <person name="Hibbett D.S."/>
            <person name="Nagy L.G."/>
        </authorList>
    </citation>
    <scope>NUCLEOTIDE SEQUENCE [LARGE SCALE GENOMIC DNA]</scope>
    <source>
        <strain evidence="2 3">FP101781</strain>
    </source>
</reference>
<dbReference type="OrthoDB" id="10626499at2759"/>
<keyword evidence="3" id="KW-1185">Reference proteome</keyword>
<feature type="region of interest" description="Disordered" evidence="1">
    <location>
        <begin position="127"/>
        <end position="179"/>
    </location>
</feature>